<reference evidence="1" key="1">
    <citation type="submission" date="2009-10" db="EMBL/GenBank/DDBJ databases">
        <title>Diversity of trophic interactions inside an arsenic-rich microbial ecosystem.</title>
        <authorList>
            <person name="Bertin P.N."/>
            <person name="Heinrich-Salmeron A."/>
            <person name="Pelletier E."/>
            <person name="Goulhen-Chollet F."/>
            <person name="Arsene-Ploetze F."/>
            <person name="Gallien S."/>
            <person name="Calteau A."/>
            <person name="Vallenet D."/>
            <person name="Casiot C."/>
            <person name="Chane-Woon-Ming B."/>
            <person name="Giloteaux L."/>
            <person name="Barakat M."/>
            <person name="Bonnefoy V."/>
            <person name="Bruneel O."/>
            <person name="Chandler M."/>
            <person name="Cleiss J."/>
            <person name="Duran R."/>
            <person name="Elbaz-Poulichet F."/>
            <person name="Fonknechten N."/>
            <person name="Lauga B."/>
            <person name="Mornico D."/>
            <person name="Ortet P."/>
            <person name="Schaeffer C."/>
            <person name="Siguier P."/>
            <person name="Alexander Thil Smith A."/>
            <person name="Van Dorsselaer A."/>
            <person name="Weissenbach J."/>
            <person name="Medigue C."/>
            <person name="Le Paslier D."/>
        </authorList>
    </citation>
    <scope>NUCLEOTIDE SEQUENCE</scope>
</reference>
<dbReference type="EMBL" id="CABR01000171">
    <property type="protein sequence ID" value="CBI11830.1"/>
    <property type="molecule type" value="Genomic_DNA"/>
</dbReference>
<organism evidence="1">
    <name type="scientific">mine drainage metagenome</name>
    <dbReference type="NCBI Taxonomy" id="410659"/>
    <lineage>
        <taxon>unclassified sequences</taxon>
        <taxon>metagenomes</taxon>
        <taxon>ecological metagenomes</taxon>
    </lineage>
</organism>
<gene>
    <name evidence="1" type="ORF">CARN7_2678</name>
</gene>
<evidence type="ECO:0000313" key="1">
    <source>
        <dbReference type="EMBL" id="CBI11830.1"/>
    </source>
</evidence>
<sequence length="97" mass="10957">MPRKQNDVEKSLLMKGFKAKEGDHNYFNYYSKVGKKTAVFTKTSHGAREIDDNLLSRMAKQCKLSNKDFSLLVDCPLDRDAYEAKLVAQGAVQNEPA</sequence>
<proteinExistence type="predicted"/>
<dbReference type="AlphaFoldDB" id="E6QX56"/>
<comment type="caution">
    <text evidence="1">The sequence shown here is derived from an EMBL/GenBank/DDBJ whole genome shotgun (WGS) entry which is preliminary data.</text>
</comment>
<evidence type="ECO:0008006" key="2">
    <source>
        <dbReference type="Google" id="ProtNLM"/>
    </source>
</evidence>
<name>E6QX56_9ZZZZ</name>
<protein>
    <recommendedName>
        <fullName evidence="2">YcfA-like protein</fullName>
    </recommendedName>
</protein>
<accession>E6QX56</accession>